<dbReference type="RefSeq" id="WP_354558637.1">
    <property type="nucleotide sequence ID" value="NZ_JBEPMB010000014.1"/>
</dbReference>
<accession>A0ABV2J8R3</accession>
<gene>
    <name evidence="2" type="ORF">ABID16_004528</name>
</gene>
<dbReference type="InterPro" id="IPR008579">
    <property type="entry name" value="UGlyAH_Cupin_dom"/>
</dbReference>
<organism evidence="2 3">
    <name type="scientific">Rhizobium aquaticum</name>
    <dbReference type="NCBI Taxonomy" id="1549636"/>
    <lineage>
        <taxon>Bacteria</taxon>
        <taxon>Pseudomonadati</taxon>
        <taxon>Pseudomonadota</taxon>
        <taxon>Alphaproteobacteria</taxon>
        <taxon>Hyphomicrobiales</taxon>
        <taxon>Rhizobiaceae</taxon>
        <taxon>Rhizobium/Agrobacterium group</taxon>
        <taxon>Rhizobium</taxon>
    </lineage>
</organism>
<dbReference type="Pfam" id="PF05899">
    <property type="entry name" value="Cupin_3"/>
    <property type="match status" value="1"/>
</dbReference>
<comment type="caution">
    <text evidence="2">The sequence shown here is derived from an EMBL/GenBank/DDBJ whole genome shotgun (WGS) entry which is preliminary data.</text>
</comment>
<reference evidence="2 3" key="1">
    <citation type="submission" date="2024-06" db="EMBL/GenBank/DDBJ databases">
        <title>Genomic Encyclopedia of Type Strains, Phase IV (KMG-IV): sequencing the most valuable type-strain genomes for metagenomic binning, comparative biology and taxonomic classification.</title>
        <authorList>
            <person name="Goeker M."/>
        </authorList>
    </citation>
    <scope>NUCLEOTIDE SEQUENCE [LARGE SCALE GENOMIC DNA]</scope>
    <source>
        <strain evidence="2 3">DSM 29780</strain>
    </source>
</reference>
<name>A0ABV2J8R3_9HYPH</name>
<dbReference type="PANTHER" id="PTHR40943:SF1">
    <property type="entry name" value="CYTOPLASMIC PROTEIN"/>
    <property type="match status" value="1"/>
</dbReference>
<dbReference type="InterPro" id="IPR014710">
    <property type="entry name" value="RmlC-like_jellyroll"/>
</dbReference>
<proteinExistence type="predicted"/>
<dbReference type="Gene3D" id="2.60.120.10">
    <property type="entry name" value="Jelly Rolls"/>
    <property type="match status" value="1"/>
</dbReference>
<protein>
    <submittedName>
        <fullName evidence="2">Cupin superfamily protein</fullName>
    </submittedName>
</protein>
<evidence type="ECO:0000313" key="2">
    <source>
        <dbReference type="EMBL" id="MET3616179.1"/>
    </source>
</evidence>
<dbReference type="PANTHER" id="PTHR40943">
    <property type="entry name" value="CYTOPLASMIC PROTEIN-RELATED"/>
    <property type="match status" value="1"/>
</dbReference>
<feature type="domain" description="(S)-ureidoglycine aminohydrolase cupin" evidence="1">
    <location>
        <begin position="42"/>
        <end position="111"/>
    </location>
</feature>
<evidence type="ECO:0000259" key="1">
    <source>
        <dbReference type="Pfam" id="PF05899"/>
    </source>
</evidence>
<keyword evidence="3" id="KW-1185">Reference proteome</keyword>
<dbReference type="EMBL" id="JBEPMB010000014">
    <property type="protein sequence ID" value="MET3616179.1"/>
    <property type="molecule type" value="Genomic_DNA"/>
</dbReference>
<evidence type="ECO:0000313" key="3">
    <source>
        <dbReference type="Proteomes" id="UP001549047"/>
    </source>
</evidence>
<dbReference type="Proteomes" id="UP001549047">
    <property type="component" value="Unassembled WGS sequence"/>
</dbReference>
<sequence length="122" mass="13625">MSNMIVFNLESLGVPHASKCPPERLVEVDPSYKSWEQDNVNDGSIRCGIWEATPGSHRSVRGESWEHCTPLSGVMDLIEDGKEPRRLKAGDTFVMRPGFVGTWRSIKTVRKLWVIVSSPEAG</sequence>
<dbReference type="SUPFAM" id="SSF51182">
    <property type="entry name" value="RmlC-like cupins"/>
    <property type="match status" value="1"/>
</dbReference>
<dbReference type="InterPro" id="IPR011051">
    <property type="entry name" value="RmlC_Cupin_sf"/>
</dbReference>